<dbReference type="Pfam" id="PF03663">
    <property type="entry name" value="Glyco_hydro_76"/>
    <property type="match status" value="1"/>
</dbReference>
<dbReference type="EMBL" id="JANAWD010000631">
    <property type="protein sequence ID" value="KAJ3477103.1"/>
    <property type="molecule type" value="Genomic_DNA"/>
</dbReference>
<dbReference type="InterPro" id="IPR008928">
    <property type="entry name" value="6-hairpin_glycosidase_sf"/>
</dbReference>
<organism evidence="3 4">
    <name type="scientific">Meripilus lineatus</name>
    <dbReference type="NCBI Taxonomy" id="2056292"/>
    <lineage>
        <taxon>Eukaryota</taxon>
        <taxon>Fungi</taxon>
        <taxon>Dikarya</taxon>
        <taxon>Basidiomycota</taxon>
        <taxon>Agaricomycotina</taxon>
        <taxon>Agaricomycetes</taxon>
        <taxon>Polyporales</taxon>
        <taxon>Meripilaceae</taxon>
        <taxon>Meripilus</taxon>
    </lineage>
</organism>
<evidence type="ECO:0008006" key="5">
    <source>
        <dbReference type="Google" id="ProtNLM"/>
    </source>
</evidence>
<accession>A0AAD5UT67</accession>
<dbReference type="AlphaFoldDB" id="A0AAD5UT67"/>
<evidence type="ECO:0000256" key="1">
    <source>
        <dbReference type="SAM" id="MobiDB-lite"/>
    </source>
</evidence>
<feature type="transmembrane region" description="Helical" evidence="2">
    <location>
        <begin position="438"/>
        <end position="457"/>
    </location>
</feature>
<dbReference type="InterPro" id="IPR005198">
    <property type="entry name" value="Glyco_hydro_76"/>
</dbReference>
<proteinExistence type="predicted"/>
<evidence type="ECO:0000313" key="4">
    <source>
        <dbReference type="Proteomes" id="UP001212997"/>
    </source>
</evidence>
<gene>
    <name evidence="3" type="ORF">NLI96_g10695</name>
</gene>
<protein>
    <recommendedName>
        <fullName evidence="5">Glycoside hydrolase family 76 protein</fullName>
    </recommendedName>
</protein>
<evidence type="ECO:0000313" key="3">
    <source>
        <dbReference type="EMBL" id="KAJ3477103.1"/>
    </source>
</evidence>
<keyword evidence="2" id="KW-0812">Transmembrane</keyword>
<reference evidence="3" key="1">
    <citation type="submission" date="2022-07" db="EMBL/GenBank/DDBJ databases">
        <title>Genome Sequence of Physisporinus lineatus.</title>
        <authorList>
            <person name="Buettner E."/>
        </authorList>
    </citation>
    <scope>NUCLEOTIDE SEQUENCE</scope>
    <source>
        <strain evidence="3">VT162</strain>
    </source>
</reference>
<feature type="region of interest" description="Disordered" evidence="1">
    <location>
        <begin position="397"/>
        <end position="432"/>
    </location>
</feature>
<dbReference type="Gene3D" id="1.50.10.20">
    <property type="match status" value="1"/>
</dbReference>
<comment type="caution">
    <text evidence="3">The sequence shown here is derived from an EMBL/GenBank/DDBJ whole genome shotgun (WGS) entry which is preliminary data.</text>
</comment>
<feature type="compositionally biased region" description="Low complexity" evidence="1">
    <location>
        <begin position="397"/>
        <end position="429"/>
    </location>
</feature>
<name>A0AAD5UT67_9APHY</name>
<keyword evidence="2" id="KW-0472">Membrane</keyword>
<sequence length="630" mass="68232">MPGGFAQGIINIVSPLISSNAGLHPGLDFVESLNLLLEMAAHDVLVEGSTNQAIVLESVRSVQVSRPMLWGTPPDARIQMLCKFTSPGPGYVLRLPFERVPRAGSLAIYAAYRAYLHPESLKLATDLWDAVSVYQITQENASNGMHPLKSGSFNMMCNGVSTAGGVFRFADNQNGTDVNTSVNAISVCLSARLYETTQDTKYATAAELAAQFVLSHMYTGEVVQDTIFLTNCSYTPVATSYSSGLFIEGLSIHANITRNSTWSSAHVMYNGVVHTDHNFSSDTNPSSSPTTFRNDFLCSHKANFIRGLFEAWMRIEDSTIKHFLQSYITVQMNALLDLARLPGTNQFSSSWAGPYAINLDPCSEYAALEVFNAAIGFTTTTNSTTILPSPSYSSSASIPSVLPDPTSAASSSSPPESSLTPQMSSPSSPRKATRNTSIIIGTTIPAVIVFALIVIIFRRRRLRTKATISSYARESIQSEGTRSCHTYSVEPFDSHTPLTPTPLLSHHIDKARHEINSTQSPVGHICPDARLSVQPYQQSAPEEATVSNPQLSLAQGEVRGNRQTVFDPAYATSNPLLVHALSQVIAILQPENRGDNLGEAPPSYIREGANLPALRGNHPVIDVSFQDISI</sequence>
<dbReference type="Proteomes" id="UP001212997">
    <property type="component" value="Unassembled WGS sequence"/>
</dbReference>
<dbReference type="SUPFAM" id="SSF48208">
    <property type="entry name" value="Six-hairpin glycosidases"/>
    <property type="match status" value="1"/>
</dbReference>
<keyword evidence="4" id="KW-1185">Reference proteome</keyword>
<dbReference type="GO" id="GO:0005975">
    <property type="term" value="P:carbohydrate metabolic process"/>
    <property type="evidence" value="ECO:0007669"/>
    <property type="project" value="InterPro"/>
</dbReference>
<evidence type="ECO:0000256" key="2">
    <source>
        <dbReference type="SAM" id="Phobius"/>
    </source>
</evidence>
<keyword evidence="2" id="KW-1133">Transmembrane helix</keyword>